<organism evidence="2">
    <name type="scientific">marine metagenome</name>
    <dbReference type="NCBI Taxonomy" id="408172"/>
    <lineage>
        <taxon>unclassified sequences</taxon>
        <taxon>metagenomes</taxon>
        <taxon>ecological metagenomes</taxon>
    </lineage>
</organism>
<feature type="region of interest" description="Disordered" evidence="1">
    <location>
        <begin position="1"/>
        <end position="58"/>
    </location>
</feature>
<dbReference type="AlphaFoldDB" id="A0A382G5Z3"/>
<sequence>MLDGGDPLSPDGDRYVKDYPGTGPSVEPVDNCGVDDRRGTNRGGLVVADSAPDVDPRTLDQLSLDDVIGQRGPDGGMHDAELVIETQVVAGP</sequence>
<name>A0A382G5Z3_9ZZZZ</name>
<reference evidence="2" key="1">
    <citation type="submission" date="2018-05" db="EMBL/GenBank/DDBJ databases">
        <authorList>
            <person name="Lanie J.A."/>
            <person name="Ng W.-L."/>
            <person name="Kazmierczak K.M."/>
            <person name="Andrzejewski T.M."/>
            <person name="Davidsen T.M."/>
            <person name="Wayne K.J."/>
            <person name="Tettelin H."/>
            <person name="Glass J.I."/>
            <person name="Rusch D."/>
            <person name="Podicherti R."/>
            <person name="Tsui H.-C.T."/>
            <person name="Winkler M.E."/>
        </authorList>
    </citation>
    <scope>NUCLEOTIDE SEQUENCE</scope>
</reference>
<accession>A0A382G5Z3</accession>
<feature type="compositionally biased region" description="Low complexity" evidence="1">
    <location>
        <begin position="1"/>
        <end position="10"/>
    </location>
</feature>
<protein>
    <submittedName>
        <fullName evidence="2">Uncharacterized protein</fullName>
    </submittedName>
</protein>
<dbReference type="EMBL" id="UINC01053598">
    <property type="protein sequence ID" value="SVB70309.1"/>
    <property type="molecule type" value="Genomic_DNA"/>
</dbReference>
<proteinExistence type="predicted"/>
<evidence type="ECO:0000256" key="1">
    <source>
        <dbReference type="SAM" id="MobiDB-lite"/>
    </source>
</evidence>
<evidence type="ECO:0000313" key="2">
    <source>
        <dbReference type="EMBL" id="SVB70309.1"/>
    </source>
</evidence>
<gene>
    <name evidence="2" type="ORF">METZ01_LOCUS223163</name>
</gene>